<organism evidence="2 3">
    <name type="scientific">Shewanella xiamenensis</name>
    <dbReference type="NCBI Taxonomy" id="332186"/>
    <lineage>
        <taxon>Bacteria</taxon>
        <taxon>Pseudomonadati</taxon>
        <taxon>Pseudomonadota</taxon>
        <taxon>Gammaproteobacteria</taxon>
        <taxon>Alteromonadales</taxon>
        <taxon>Shewanellaceae</taxon>
        <taxon>Shewanella</taxon>
    </lineage>
</organism>
<reference evidence="2 3" key="1">
    <citation type="submission" date="2022-09" db="EMBL/GenBank/DDBJ databases">
        <title>The outer-membrane cytochrome OmcA is essential for infection of Shewanella oneidensis by a zebrafish-associated bacteriophage.</title>
        <authorList>
            <person name="Grenfell A.W."/>
            <person name="Intile P."/>
            <person name="Mcfarlane J."/>
            <person name="Leung D."/>
            <person name="Abdalla K."/>
            <person name="Wold M."/>
            <person name="Kees E."/>
            <person name="Gralnick J."/>
        </authorList>
    </citation>
    <scope>NUCLEOTIDE SEQUENCE [LARGE SCALE GENOMIC DNA]</scope>
    <source>
        <strain evidence="2 3">NF-5</strain>
    </source>
</reference>
<evidence type="ECO:0000256" key="1">
    <source>
        <dbReference type="SAM" id="MobiDB-lite"/>
    </source>
</evidence>
<keyword evidence="3" id="KW-1185">Reference proteome</keyword>
<protein>
    <submittedName>
        <fullName evidence="2">Uncharacterized protein</fullName>
    </submittedName>
</protein>
<name>A0ABT6UFN2_9GAMM</name>
<dbReference type="RefSeq" id="WP_282679816.1">
    <property type="nucleotide sequence ID" value="NZ_CP106875.1"/>
</dbReference>
<sequence length="158" mass="17446">MSTQSKVGRPKKLVTTRIYLSADTEDEHNFIIALMKRKELDPSFNIGAYLLEMTMKAVQNPPNGVLSLSDESLDKLTSSVLSGIRQQLTDLNILSNLTRIVNVGDNGQDNKIDSKATPISQLPQQDKLSMSLDHDDQDEQEAPVDEGIISLKAKGAFF</sequence>
<feature type="region of interest" description="Disordered" evidence="1">
    <location>
        <begin position="105"/>
        <end position="146"/>
    </location>
</feature>
<dbReference type="Proteomes" id="UP001159075">
    <property type="component" value="Unassembled WGS sequence"/>
</dbReference>
<evidence type="ECO:0000313" key="2">
    <source>
        <dbReference type="EMBL" id="MDI5833278.1"/>
    </source>
</evidence>
<gene>
    <name evidence="2" type="ORF">ODY93_16980</name>
</gene>
<evidence type="ECO:0000313" key="3">
    <source>
        <dbReference type="Proteomes" id="UP001159075"/>
    </source>
</evidence>
<comment type="caution">
    <text evidence="2">The sequence shown here is derived from an EMBL/GenBank/DDBJ whole genome shotgun (WGS) entry which is preliminary data.</text>
</comment>
<accession>A0ABT6UFN2</accession>
<proteinExistence type="predicted"/>
<feature type="compositionally biased region" description="Acidic residues" evidence="1">
    <location>
        <begin position="135"/>
        <end position="144"/>
    </location>
</feature>
<dbReference type="EMBL" id="JAOTLW010000020">
    <property type="protein sequence ID" value="MDI5833278.1"/>
    <property type="molecule type" value="Genomic_DNA"/>
</dbReference>
<feature type="compositionally biased region" description="Polar residues" evidence="1">
    <location>
        <begin position="117"/>
        <end position="128"/>
    </location>
</feature>